<organism evidence="2 3">
    <name type="scientific">Paramormyrops kingsleyae</name>
    <dbReference type="NCBI Taxonomy" id="1676925"/>
    <lineage>
        <taxon>Eukaryota</taxon>
        <taxon>Metazoa</taxon>
        <taxon>Chordata</taxon>
        <taxon>Craniata</taxon>
        <taxon>Vertebrata</taxon>
        <taxon>Euteleostomi</taxon>
        <taxon>Actinopterygii</taxon>
        <taxon>Neopterygii</taxon>
        <taxon>Teleostei</taxon>
        <taxon>Osteoglossocephala</taxon>
        <taxon>Osteoglossomorpha</taxon>
        <taxon>Osteoglossiformes</taxon>
        <taxon>Mormyridae</taxon>
        <taxon>Paramormyrops</taxon>
    </lineage>
</organism>
<dbReference type="Proteomes" id="UP000261540">
    <property type="component" value="Unplaced"/>
</dbReference>
<name>A0A3B3SNE2_9TELE</name>
<protein>
    <submittedName>
        <fullName evidence="2">Uncharacterized protein</fullName>
    </submittedName>
</protein>
<dbReference type="Ensembl" id="ENSPKIT00000013091.1">
    <property type="protein sequence ID" value="ENSPKIP00000032232.1"/>
    <property type="gene ID" value="ENSPKIG00000012405.1"/>
</dbReference>
<feature type="transmembrane region" description="Helical" evidence="1">
    <location>
        <begin position="6"/>
        <end position="27"/>
    </location>
</feature>
<keyword evidence="1" id="KW-0812">Transmembrane</keyword>
<reference evidence="2" key="1">
    <citation type="submission" date="2025-08" db="UniProtKB">
        <authorList>
            <consortium name="Ensembl"/>
        </authorList>
    </citation>
    <scope>IDENTIFICATION</scope>
</reference>
<accession>A0A3B3SNE2</accession>
<sequence>MAIWTLAVGAVGAALVAIFLANMDVLLPKPQQASLTYLQDTELREIGGDEKLLKAKTLWEESGAVVMAVRRPG</sequence>
<evidence type="ECO:0000256" key="1">
    <source>
        <dbReference type="SAM" id="Phobius"/>
    </source>
</evidence>
<dbReference type="AlphaFoldDB" id="A0A3B3SNE2"/>
<reference evidence="2" key="2">
    <citation type="submission" date="2025-09" db="UniProtKB">
        <authorList>
            <consortium name="Ensembl"/>
        </authorList>
    </citation>
    <scope>IDENTIFICATION</scope>
</reference>
<dbReference type="STRING" id="1676925.ENSPKIP00000032232"/>
<evidence type="ECO:0000313" key="2">
    <source>
        <dbReference type="Ensembl" id="ENSPKIP00000032232.1"/>
    </source>
</evidence>
<proteinExistence type="predicted"/>
<keyword evidence="1" id="KW-1133">Transmembrane helix</keyword>
<dbReference type="GeneTree" id="ENSGT01150000289617"/>
<keyword evidence="3" id="KW-1185">Reference proteome</keyword>
<evidence type="ECO:0000313" key="3">
    <source>
        <dbReference type="Proteomes" id="UP000261540"/>
    </source>
</evidence>
<keyword evidence="1" id="KW-0472">Membrane</keyword>